<reference evidence="1 2" key="1">
    <citation type="submission" date="2019-11" db="EMBL/GenBank/DDBJ databases">
        <authorList>
            <person name="Holert J."/>
        </authorList>
    </citation>
    <scope>NUCLEOTIDE SEQUENCE [LARGE SCALE GENOMIC DNA]</scope>
    <source>
        <strain evidence="1">SB11_3</strain>
    </source>
</reference>
<dbReference type="AlphaFoldDB" id="A0A5S9QXL8"/>
<dbReference type="EMBL" id="CACSIO010000056">
    <property type="protein sequence ID" value="CAA0123780.1"/>
    <property type="molecule type" value="Genomic_DNA"/>
</dbReference>
<evidence type="ECO:0000313" key="2">
    <source>
        <dbReference type="Proteomes" id="UP000441399"/>
    </source>
</evidence>
<keyword evidence="2" id="KW-1185">Reference proteome</keyword>
<accession>A0A5S9QXL8</accession>
<sequence>MSETSWLKEKNAMQMAHVCIEIVKQELDVKLTLSHPLFIDLLKQYVELTDSEHLSDAYHDLISFAGTKAPNFRANANGRTLIAAEAPITKAKPMRVGDIEYLLYKGKPYKRFENGLEFQGLYRGQPYYA</sequence>
<dbReference type="Proteomes" id="UP000441399">
    <property type="component" value="Unassembled WGS sequence"/>
</dbReference>
<protein>
    <submittedName>
        <fullName evidence="1">Uncharacterized protein</fullName>
    </submittedName>
</protein>
<dbReference type="OrthoDB" id="5706297at2"/>
<organism evidence="1 2">
    <name type="scientific">BD1-7 clade bacterium</name>
    <dbReference type="NCBI Taxonomy" id="2029982"/>
    <lineage>
        <taxon>Bacteria</taxon>
        <taxon>Pseudomonadati</taxon>
        <taxon>Pseudomonadota</taxon>
        <taxon>Gammaproteobacteria</taxon>
        <taxon>Cellvibrionales</taxon>
        <taxon>Spongiibacteraceae</taxon>
        <taxon>BD1-7 clade</taxon>
    </lineage>
</organism>
<name>A0A5S9QXL8_9GAMM</name>
<proteinExistence type="predicted"/>
<evidence type="ECO:0000313" key="1">
    <source>
        <dbReference type="EMBL" id="CAA0123780.1"/>
    </source>
</evidence>
<gene>
    <name evidence="1" type="ORF">OPDIPICF_02873</name>
</gene>